<dbReference type="InterPro" id="IPR034904">
    <property type="entry name" value="FSCA_dom_sf"/>
</dbReference>
<dbReference type="Pfam" id="PF01883">
    <property type="entry name" value="FeS_assembly_P"/>
    <property type="match status" value="1"/>
</dbReference>
<dbReference type="PANTHER" id="PTHR42831">
    <property type="entry name" value="FE-S PROTEIN MATURATION AUXILIARY FACTOR YITW"/>
    <property type="match status" value="1"/>
</dbReference>
<sequence>MTADPVIPRIHLSDSAQQILGAALADGRTDSVRLRIDEGFAHEFLFEPGVEGDIVVETAYGIRLLLDPASAGRADGLSIDFAYELQGAGFHFDNPNQPGRAQPIELTRDCPATRIPHGEQLQLRRGERVMVAQALGGSITLQISGGRLARIAAEDADALGLDVRQPQPQPVLSAAFDIQQVLDTLRTVYDPEIPVNVVDLGLIYQCAARPLADGSQRVEIKMSMTAPGCGMGDVLKEDARARVQSIPGVSQVEVEIVWEPPWDQSRMSDAARLQLGLF</sequence>
<dbReference type="InterPro" id="IPR035903">
    <property type="entry name" value="HesB-like_dom_sf"/>
</dbReference>
<dbReference type="Proteomes" id="UP000337909">
    <property type="component" value="Unassembled WGS sequence"/>
</dbReference>
<dbReference type="SUPFAM" id="SSF89360">
    <property type="entry name" value="HesB-like domain"/>
    <property type="match status" value="1"/>
</dbReference>
<evidence type="ECO:0000259" key="1">
    <source>
        <dbReference type="Pfam" id="PF01883"/>
    </source>
</evidence>
<dbReference type="EMBL" id="CABVHQ010000022">
    <property type="protein sequence ID" value="VVO00247.1"/>
    <property type="molecule type" value="Genomic_DNA"/>
</dbReference>
<dbReference type="InterPro" id="IPR002744">
    <property type="entry name" value="MIP18-like"/>
</dbReference>
<dbReference type="InterPro" id="IPR017776">
    <property type="entry name" value="FeS_assembly_SufT_put"/>
</dbReference>
<dbReference type="Gene3D" id="2.60.300.12">
    <property type="entry name" value="HesB-like domain"/>
    <property type="match status" value="1"/>
</dbReference>
<evidence type="ECO:0000313" key="3">
    <source>
        <dbReference type="Proteomes" id="UP000337909"/>
    </source>
</evidence>
<name>A0A5E7C6I6_PSEFL</name>
<dbReference type="RefSeq" id="WP_191624308.1">
    <property type="nucleotide sequence ID" value="NZ_CABVHQ010000022.1"/>
</dbReference>
<organism evidence="2 3">
    <name type="scientific">Pseudomonas fluorescens</name>
    <dbReference type="NCBI Taxonomy" id="294"/>
    <lineage>
        <taxon>Bacteria</taxon>
        <taxon>Pseudomonadati</taxon>
        <taxon>Pseudomonadota</taxon>
        <taxon>Gammaproteobacteria</taxon>
        <taxon>Pseudomonadales</taxon>
        <taxon>Pseudomonadaceae</taxon>
        <taxon>Pseudomonas</taxon>
    </lineage>
</organism>
<dbReference type="InterPro" id="IPR052339">
    <property type="entry name" value="Fe-S_Maturation_MIP18"/>
</dbReference>
<accession>A0A5E7C6I6</accession>
<dbReference type="AlphaFoldDB" id="A0A5E7C6I6"/>
<feature type="domain" description="MIP18 family-like" evidence="1">
    <location>
        <begin position="179"/>
        <end position="254"/>
    </location>
</feature>
<dbReference type="NCBIfam" id="TIGR03406">
    <property type="entry name" value="FeS_long_SufT"/>
    <property type="match status" value="1"/>
</dbReference>
<dbReference type="Gene3D" id="3.30.300.130">
    <property type="entry name" value="Fe-S cluster assembly (FSCA)"/>
    <property type="match status" value="1"/>
</dbReference>
<dbReference type="PANTHER" id="PTHR42831:SF1">
    <property type="entry name" value="FE-S PROTEIN MATURATION AUXILIARY FACTOR YITW"/>
    <property type="match status" value="1"/>
</dbReference>
<proteinExistence type="predicted"/>
<protein>
    <recommendedName>
        <fullName evidence="1">MIP18 family-like domain-containing protein</fullName>
    </recommendedName>
</protein>
<evidence type="ECO:0000313" key="2">
    <source>
        <dbReference type="EMBL" id="VVO00247.1"/>
    </source>
</evidence>
<dbReference type="SUPFAM" id="SSF117916">
    <property type="entry name" value="Fe-S cluster assembly (FSCA) domain-like"/>
    <property type="match status" value="1"/>
</dbReference>
<gene>
    <name evidence="2" type="ORF">PS691_02572</name>
</gene>
<reference evidence="2 3" key="1">
    <citation type="submission" date="2019-09" db="EMBL/GenBank/DDBJ databases">
        <authorList>
            <person name="Chandra G."/>
            <person name="Truman W A."/>
        </authorList>
    </citation>
    <scope>NUCLEOTIDE SEQUENCE [LARGE SCALE GENOMIC DNA]</scope>
    <source>
        <strain evidence="2">PS691</strain>
    </source>
</reference>